<sequence>MMIRHSGTRRNAGIIPVFCRVGQAGGASACGQNNHDQKPLKPFYLHIRAYNVYYVKWWAETRKPLVIYVKTEKTFSPMPFIVYVVHF</sequence>
<protein>
    <submittedName>
        <fullName evidence="1">Uncharacterized protein</fullName>
    </submittedName>
</protein>
<gene>
    <name evidence="1" type="ORF">FZ370_02305</name>
</gene>
<name>A0A5Y7VYN3_SALER</name>
<dbReference type="AlphaFoldDB" id="A0A5Y7VYN3"/>
<comment type="caution">
    <text evidence="1">The sequence shown here is derived from an EMBL/GenBank/DDBJ whole genome shotgun (WGS) entry which is preliminary data.</text>
</comment>
<reference evidence="1" key="1">
    <citation type="submission" date="2019-08" db="EMBL/GenBank/DDBJ databases">
        <authorList>
            <consortium name="PulseNet: The National Subtyping Network for Foodborne Disease Surveillance"/>
            <person name="Tarr C.L."/>
            <person name="Trees E."/>
            <person name="Katz L.S."/>
            <person name="Carleton-Romer H.A."/>
            <person name="Stroika S."/>
            <person name="Kucerova Z."/>
            <person name="Roache K.F."/>
            <person name="Sabol A.L."/>
            <person name="Besser J."/>
            <person name="Gerner-Smidt P."/>
        </authorList>
    </citation>
    <scope>NUCLEOTIDE SEQUENCE</scope>
    <source>
        <strain evidence="1">PNUSAS094603</strain>
    </source>
</reference>
<evidence type="ECO:0000313" key="1">
    <source>
        <dbReference type="EMBL" id="ECQ3010760.1"/>
    </source>
</evidence>
<organism evidence="1">
    <name type="scientific">Salmonella enterica</name>
    <name type="common">Salmonella choleraesuis</name>
    <dbReference type="NCBI Taxonomy" id="28901"/>
    <lineage>
        <taxon>Bacteria</taxon>
        <taxon>Pseudomonadati</taxon>
        <taxon>Pseudomonadota</taxon>
        <taxon>Gammaproteobacteria</taxon>
        <taxon>Enterobacterales</taxon>
        <taxon>Enterobacteriaceae</taxon>
        <taxon>Salmonella</taxon>
    </lineage>
</organism>
<proteinExistence type="predicted"/>
<accession>A0A5Y7VYN3</accession>
<dbReference type="EMBL" id="AAKAJM010000001">
    <property type="protein sequence ID" value="ECQ3010760.1"/>
    <property type="molecule type" value="Genomic_DNA"/>
</dbReference>